<feature type="signal peptide" evidence="6">
    <location>
        <begin position="1"/>
        <end position="17"/>
    </location>
</feature>
<dbReference type="InterPro" id="IPR043030">
    <property type="entry name" value="BGBP_N_sf"/>
</dbReference>
<feature type="region of interest" description="Disordered" evidence="5">
    <location>
        <begin position="122"/>
        <end position="186"/>
    </location>
</feature>
<dbReference type="FunFam" id="2.60.120.200:FF:000217">
    <property type="entry name" value="Gram-negative bacteria-binding protein"/>
    <property type="match status" value="1"/>
</dbReference>
<evidence type="ECO:0000256" key="4">
    <source>
        <dbReference type="ARBA" id="ARBA00022859"/>
    </source>
</evidence>
<comment type="similarity">
    <text evidence="1">Belongs to the glycosyl hydrolase 16 family.</text>
</comment>
<proteinExistence type="inferred from homology"/>
<dbReference type="InterPro" id="IPR013320">
    <property type="entry name" value="ConA-like_dom_sf"/>
</dbReference>
<comment type="similarity">
    <text evidence="2">Belongs to the insect beta-1,3-glucan binding protein family.</text>
</comment>
<dbReference type="GeneTree" id="ENSGT00940000165988"/>
<keyword evidence="3" id="KW-0399">Innate immunity</keyword>
<evidence type="ECO:0000259" key="7">
    <source>
        <dbReference type="PROSITE" id="PS51762"/>
    </source>
</evidence>
<dbReference type="InterPro" id="IPR050546">
    <property type="entry name" value="Glycosyl_Hydrlase_16"/>
</dbReference>
<dbReference type="GO" id="GO:0005576">
    <property type="term" value="C:extracellular region"/>
    <property type="evidence" value="ECO:0000318"/>
    <property type="project" value="GO_Central"/>
</dbReference>
<organism evidence="9 10">
    <name type="scientific">Ciona intestinalis</name>
    <name type="common">Transparent sea squirt</name>
    <name type="synonym">Ascidia intestinalis</name>
    <dbReference type="NCBI Taxonomy" id="7719"/>
    <lineage>
        <taxon>Eukaryota</taxon>
        <taxon>Metazoa</taxon>
        <taxon>Chordata</taxon>
        <taxon>Tunicata</taxon>
        <taxon>Ascidiacea</taxon>
        <taxon>Phlebobranchia</taxon>
        <taxon>Cionidae</taxon>
        <taxon>Ciona</taxon>
    </lineage>
</organism>
<dbReference type="AlphaFoldDB" id="F7BJS1"/>
<dbReference type="GO" id="GO:0004553">
    <property type="term" value="F:hydrolase activity, hydrolyzing O-glycosyl compounds"/>
    <property type="evidence" value="ECO:0007669"/>
    <property type="project" value="InterPro"/>
</dbReference>
<feature type="compositionally biased region" description="Low complexity" evidence="5">
    <location>
        <begin position="169"/>
        <end position="179"/>
    </location>
</feature>
<dbReference type="STRING" id="7719.ENSCINP00000017928"/>
<evidence type="ECO:0000256" key="5">
    <source>
        <dbReference type="SAM" id="MobiDB-lite"/>
    </source>
</evidence>
<evidence type="ECO:0000259" key="8">
    <source>
        <dbReference type="PROSITE" id="PS51969"/>
    </source>
</evidence>
<evidence type="ECO:0000256" key="6">
    <source>
        <dbReference type="SAM" id="SignalP"/>
    </source>
</evidence>
<dbReference type="SUPFAM" id="SSF49899">
    <property type="entry name" value="Concanavalin A-like lectins/glucanases"/>
    <property type="match status" value="1"/>
</dbReference>
<dbReference type="GO" id="GO:0005975">
    <property type="term" value="P:carbohydrate metabolic process"/>
    <property type="evidence" value="ECO:0007669"/>
    <property type="project" value="InterPro"/>
</dbReference>
<reference evidence="9" key="4">
    <citation type="submission" date="2025-09" db="UniProtKB">
        <authorList>
            <consortium name="Ensembl"/>
        </authorList>
    </citation>
    <scope>IDENTIFICATION</scope>
</reference>
<dbReference type="InParanoid" id="F7BJS1"/>
<dbReference type="InterPro" id="IPR000757">
    <property type="entry name" value="Beta-glucanase-like"/>
</dbReference>
<evidence type="ECO:0000313" key="10">
    <source>
        <dbReference type="Proteomes" id="UP000008144"/>
    </source>
</evidence>
<dbReference type="Gene3D" id="2.60.120.200">
    <property type="match status" value="1"/>
</dbReference>
<protein>
    <submittedName>
        <fullName evidence="9">Uncharacterized protein</fullName>
    </submittedName>
</protein>
<dbReference type="EMBL" id="EAAA01002029">
    <property type="status" value="NOT_ANNOTATED_CDS"/>
    <property type="molecule type" value="Genomic_DNA"/>
</dbReference>
<dbReference type="Gene3D" id="2.60.40.2140">
    <property type="entry name" value="Beta-1,3-glucan-recognition protein, N-terminal domain"/>
    <property type="match status" value="1"/>
</dbReference>
<feature type="chain" id="PRO_5003348491" evidence="6">
    <location>
        <begin position="18"/>
        <end position="554"/>
    </location>
</feature>
<dbReference type="PANTHER" id="PTHR10963:SF55">
    <property type="entry name" value="GLYCOSIDE HYDROLASE FAMILY 16 PROTEIN"/>
    <property type="match status" value="1"/>
</dbReference>
<dbReference type="Proteomes" id="UP000008144">
    <property type="component" value="Chromosome 4"/>
</dbReference>
<accession>F7BJS1</accession>
<dbReference type="Ensembl" id="ENSCINT00000017928.3">
    <property type="protein sequence ID" value="ENSCINP00000017928.3"/>
    <property type="gene ID" value="ENSCING00000008806.3"/>
</dbReference>
<dbReference type="PANTHER" id="PTHR10963">
    <property type="entry name" value="GLYCOSYL HYDROLASE-RELATED"/>
    <property type="match status" value="1"/>
</dbReference>
<dbReference type="Pfam" id="PF00722">
    <property type="entry name" value="Glyco_hydro_16"/>
    <property type="match status" value="1"/>
</dbReference>
<dbReference type="Pfam" id="PF15886">
    <property type="entry name" value="CBM39"/>
    <property type="match status" value="1"/>
</dbReference>
<evidence type="ECO:0000256" key="3">
    <source>
        <dbReference type="ARBA" id="ARBA00022588"/>
    </source>
</evidence>
<reference evidence="9" key="2">
    <citation type="journal article" date="2008" name="Genome Biol.">
        <title>Improved genome assembly and evidence-based global gene model set for the chordate Ciona intestinalis: new insight into intron and operon populations.</title>
        <authorList>
            <person name="Satou Y."/>
            <person name="Mineta K."/>
            <person name="Ogasawara M."/>
            <person name="Sasakura Y."/>
            <person name="Shoguchi E."/>
            <person name="Ueno K."/>
            <person name="Yamada L."/>
            <person name="Matsumoto J."/>
            <person name="Wasserscheid J."/>
            <person name="Dewar K."/>
            <person name="Wiley G.B."/>
            <person name="Macmil S.L."/>
            <person name="Roe B.A."/>
            <person name="Zeller R.W."/>
            <person name="Hastings K.E."/>
            <person name="Lemaire P."/>
            <person name="Lindquist E."/>
            <person name="Endo T."/>
            <person name="Hotta K."/>
            <person name="Inaba K."/>
        </authorList>
    </citation>
    <scope>NUCLEOTIDE SEQUENCE [LARGE SCALE GENOMIC DNA]</scope>
    <source>
        <strain evidence="9">wild type</strain>
    </source>
</reference>
<feature type="compositionally biased region" description="Low complexity" evidence="5">
    <location>
        <begin position="122"/>
        <end position="135"/>
    </location>
</feature>
<dbReference type="HOGENOM" id="CLU_019533_2_0_1"/>
<evidence type="ECO:0000256" key="1">
    <source>
        <dbReference type="ARBA" id="ARBA00006865"/>
    </source>
</evidence>
<feature type="domain" description="GH16" evidence="7">
    <location>
        <begin position="190"/>
        <end position="554"/>
    </location>
</feature>
<feature type="compositionally biased region" description="Pro residues" evidence="5">
    <location>
        <begin position="136"/>
        <end position="151"/>
    </location>
</feature>
<dbReference type="GO" id="GO:0045087">
    <property type="term" value="P:innate immune response"/>
    <property type="evidence" value="ECO:0007669"/>
    <property type="project" value="UniProtKB-KW"/>
</dbReference>
<dbReference type="CDD" id="cd08024">
    <property type="entry name" value="GH16_CCF"/>
    <property type="match status" value="1"/>
</dbReference>
<reference evidence="10" key="1">
    <citation type="journal article" date="2002" name="Science">
        <title>The draft genome of Ciona intestinalis: insights into chordate and vertebrate origins.</title>
        <authorList>
            <person name="Dehal P."/>
            <person name="Satou Y."/>
            <person name="Campbell R.K."/>
            <person name="Chapman J."/>
            <person name="Degnan B."/>
            <person name="De Tomaso A."/>
            <person name="Davidson B."/>
            <person name="Di Gregorio A."/>
            <person name="Gelpke M."/>
            <person name="Goodstein D.M."/>
            <person name="Harafuji N."/>
            <person name="Hastings K.E."/>
            <person name="Ho I."/>
            <person name="Hotta K."/>
            <person name="Huang W."/>
            <person name="Kawashima T."/>
            <person name="Lemaire P."/>
            <person name="Martinez D."/>
            <person name="Meinertzhagen I.A."/>
            <person name="Necula S."/>
            <person name="Nonaka M."/>
            <person name="Putnam N."/>
            <person name="Rash S."/>
            <person name="Saiga H."/>
            <person name="Satake M."/>
            <person name="Terry A."/>
            <person name="Yamada L."/>
            <person name="Wang H.G."/>
            <person name="Awazu S."/>
            <person name="Azumi K."/>
            <person name="Boore J."/>
            <person name="Branno M."/>
            <person name="Chin-Bow S."/>
            <person name="DeSantis R."/>
            <person name="Doyle S."/>
            <person name="Francino P."/>
            <person name="Keys D.N."/>
            <person name="Haga S."/>
            <person name="Hayashi H."/>
            <person name="Hino K."/>
            <person name="Imai K.S."/>
            <person name="Inaba K."/>
            <person name="Kano S."/>
            <person name="Kobayashi K."/>
            <person name="Kobayashi M."/>
            <person name="Lee B.I."/>
            <person name="Makabe K.W."/>
            <person name="Manohar C."/>
            <person name="Matassi G."/>
            <person name="Medina M."/>
            <person name="Mochizuki Y."/>
            <person name="Mount S."/>
            <person name="Morishita T."/>
            <person name="Miura S."/>
            <person name="Nakayama A."/>
            <person name="Nishizaka S."/>
            <person name="Nomoto H."/>
            <person name="Ohta F."/>
            <person name="Oishi K."/>
            <person name="Rigoutsos I."/>
            <person name="Sano M."/>
            <person name="Sasaki A."/>
            <person name="Sasakura Y."/>
            <person name="Shoguchi E."/>
            <person name="Shin-i T."/>
            <person name="Spagnuolo A."/>
            <person name="Stainier D."/>
            <person name="Suzuki M.M."/>
            <person name="Tassy O."/>
            <person name="Takatori N."/>
            <person name="Tokuoka M."/>
            <person name="Yagi K."/>
            <person name="Yoshizaki F."/>
            <person name="Wada S."/>
            <person name="Zhang C."/>
            <person name="Hyatt P.D."/>
            <person name="Larimer F."/>
            <person name="Detter C."/>
            <person name="Doggett N."/>
            <person name="Glavina T."/>
            <person name="Hawkins T."/>
            <person name="Richardson P."/>
            <person name="Lucas S."/>
            <person name="Kohara Y."/>
            <person name="Levine M."/>
            <person name="Satoh N."/>
            <person name="Rokhsar D.S."/>
        </authorList>
    </citation>
    <scope>NUCLEOTIDE SEQUENCE [LARGE SCALE GENOMIC DNA]</scope>
</reference>
<evidence type="ECO:0000313" key="9">
    <source>
        <dbReference type="Ensembl" id="ENSCINP00000017928.3"/>
    </source>
</evidence>
<sequence length="554" mass="61024">MFASLVFVLSLAACSHAYSVQQPIISLMEPTGLMFMYPDDGNINLVSYHYSINTPLPDVQAGTYNQDVSESTNGYFTLQNFNVAVVPGDEVNYWVNVITSTGGYLLTDQTWVAQVNAIPETYTGPTTTTPAKTNPPTQPPTQPPTNSPTNPPIVSTTEPPATAPPATGPPGVTTTTASSGGSGGTGGGGPAYVCSSYPCDSQCDMSVAPCNGLIFEETWDQFDLNRWQHEITMSGGGNWEFEYYTNNRTNSYVRDNTLFIKPTLTADHYGEEFLSTGTLDLWGGSPADLCTMNAFWGCQRTGSGSNYINPIQSARLRTVNSFSFKYGRVEIEAKMPTGDWIWPAMWLLPKTNSYGSWPASGEIDICESRGNTDLKDDQGVSHGNDAMGSTLHWGPYWPVNAYEKTTKETLNRHGTFASEFHSYVMDWDENKIKFTIDGEELMTVDPGASGFWEFGEFDTVAPGSDNPWKDTKNKMTPFDQEFYLILNVAVGGTNGFFPDTWTNGKGAKPWNNNSPTAFKDFWMGKNSWYPTWQPDVNNGENAAMQVKTIRVWAK</sequence>
<reference evidence="9" key="3">
    <citation type="submission" date="2025-08" db="UniProtKB">
        <authorList>
            <consortium name="Ensembl"/>
        </authorList>
    </citation>
    <scope>IDENTIFICATION</scope>
</reference>
<keyword evidence="6" id="KW-0732">Signal</keyword>
<name>F7BJS1_CIOIN</name>
<dbReference type="InterPro" id="IPR031756">
    <property type="entry name" value="BGBP_N"/>
</dbReference>
<keyword evidence="10" id="KW-1185">Reference proteome</keyword>
<feature type="domain" description="CBM39" evidence="8">
    <location>
        <begin position="18"/>
        <end position="118"/>
    </location>
</feature>
<evidence type="ECO:0000256" key="2">
    <source>
        <dbReference type="ARBA" id="ARBA00008781"/>
    </source>
</evidence>
<dbReference type="PROSITE" id="PS51969">
    <property type="entry name" value="CBM39"/>
    <property type="match status" value="1"/>
</dbReference>
<dbReference type="PROSITE" id="PS51762">
    <property type="entry name" value="GH16_2"/>
    <property type="match status" value="1"/>
</dbReference>
<keyword evidence="4" id="KW-0391">Immunity</keyword>
<dbReference type="OMA" id="NRNTWYR"/>
<dbReference type="GO" id="GO:0030246">
    <property type="term" value="F:carbohydrate binding"/>
    <property type="evidence" value="ECO:0007669"/>
    <property type="project" value="InterPro"/>
</dbReference>